<dbReference type="OrthoDB" id="1739831at2"/>
<proteinExistence type="predicted"/>
<name>A0A0A5G110_9BACI</name>
<protein>
    <submittedName>
        <fullName evidence="2">Membrane protein</fullName>
    </submittedName>
</protein>
<comment type="caution">
    <text evidence="2">The sequence shown here is derived from an EMBL/GenBank/DDBJ whole genome shotgun (WGS) entry which is preliminary data.</text>
</comment>
<keyword evidence="3" id="KW-1185">Reference proteome</keyword>
<dbReference type="EMBL" id="AVPF01000028">
    <property type="protein sequence ID" value="KGX86791.1"/>
    <property type="molecule type" value="Genomic_DNA"/>
</dbReference>
<dbReference type="Proteomes" id="UP000030403">
    <property type="component" value="Unassembled WGS sequence"/>
</dbReference>
<sequence length="140" mass="15862">MGELANCPRCNALFVKSVKSICDACYKKEEEAYDLVYKFISKKKNRTSSIDEVVEATGVEKDLVLKFVKEKRLRAGDFPNLTYDCEKCGAPIQEGKICSSCASGIQNDLEREKNIEEVQQKNSRDRNHTYYSVGNFKGKS</sequence>
<dbReference type="eggNOG" id="ENOG5032TKA">
    <property type="taxonomic scope" value="Bacteria"/>
</dbReference>
<organism evidence="2 3">
    <name type="scientific">Pontibacillus marinus BH030004 = DSM 16465</name>
    <dbReference type="NCBI Taxonomy" id="1385511"/>
    <lineage>
        <taxon>Bacteria</taxon>
        <taxon>Bacillati</taxon>
        <taxon>Bacillota</taxon>
        <taxon>Bacilli</taxon>
        <taxon>Bacillales</taxon>
        <taxon>Bacillaceae</taxon>
        <taxon>Pontibacillus</taxon>
    </lineage>
</organism>
<accession>A0A0A5G110</accession>
<dbReference type="NCBIfam" id="TIGR03826">
    <property type="entry name" value="YvyF"/>
    <property type="match status" value="1"/>
</dbReference>
<dbReference type="AlphaFoldDB" id="A0A0A5G110"/>
<feature type="compositionally biased region" description="Basic and acidic residues" evidence="1">
    <location>
        <begin position="116"/>
        <end position="128"/>
    </location>
</feature>
<gene>
    <name evidence="2" type="ORF">N783_11515</name>
</gene>
<evidence type="ECO:0000313" key="2">
    <source>
        <dbReference type="EMBL" id="KGX86791.1"/>
    </source>
</evidence>
<dbReference type="InterPro" id="IPR022258">
    <property type="entry name" value="Flagellar_operon_YvyF"/>
</dbReference>
<dbReference type="RefSeq" id="WP_027445896.1">
    <property type="nucleotide sequence ID" value="NZ_AULJ01000018.1"/>
</dbReference>
<reference evidence="2 3" key="1">
    <citation type="submission" date="2013-08" db="EMBL/GenBank/DDBJ databases">
        <authorList>
            <person name="Huang J."/>
            <person name="Wang G."/>
        </authorList>
    </citation>
    <scope>NUCLEOTIDE SEQUENCE [LARGE SCALE GENOMIC DNA]</scope>
    <source>
        <strain evidence="2 3">BH030004</strain>
    </source>
</reference>
<evidence type="ECO:0000313" key="3">
    <source>
        <dbReference type="Proteomes" id="UP000030403"/>
    </source>
</evidence>
<feature type="region of interest" description="Disordered" evidence="1">
    <location>
        <begin position="116"/>
        <end position="140"/>
    </location>
</feature>
<evidence type="ECO:0000256" key="1">
    <source>
        <dbReference type="SAM" id="MobiDB-lite"/>
    </source>
</evidence>
<dbReference type="STRING" id="1385511.GCA_000425225_01872"/>